<accession>A0A517MQC9</accession>
<reference evidence="1 2" key="1">
    <citation type="submission" date="2019-02" db="EMBL/GenBank/DDBJ databases">
        <title>Deep-cultivation of Planctomycetes and their phenomic and genomic characterization uncovers novel biology.</title>
        <authorList>
            <person name="Wiegand S."/>
            <person name="Jogler M."/>
            <person name="Boedeker C."/>
            <person name="Pinto D."/>
            <person name="Vollmers J."/>
            <person name="Rivas-Marin E."/>
            <person name="Kohn T."/>
            <person name="Peeters S.H."/>
            <person name="Heuer A."/>
            <person name="Rast P."/>
            <person name="Oberbeckmann S."/>
            <person name="Bunk B."/>
            <person name="Jeske O."/>
            <person name="Meyerdierks A."/>
            <person name="Storesund J.E."/>
            <person name="Kallscheuer N."/>
            <person name="Luecker S."/>
            <person name="Lage O.M."/>
            <person name="Pohl T."/>
            <person name="Merkel B.J."/>
            <person name="Hornburger P."/>
            <person name="Mueller R.-W."/>
            <person name="Bruemmer F."/>
            <person name="Labrenz M."/>
            <person name="Spormann A.M."/>
            <person name="Op den Camp H."/>
            <person name="Overmann J."/>
            <person name="Amann R."/>
            <person name="Jetten M.S.M."/>
            <person name="Mascher T."/>
            <person name="Medema M.H."/>
            <person name="Devos D.P."/>
            <person name="Kaster A.-K."/>
            <person name="Ovreas L."/>
            <person name="Rohde M."/>
            <person name="Galperin M.Y."/>
            <person name="Jogler C."/>
        </authorList>
    </citation>
    <scope>NUCLEOTIDE SEQUENCE [LARGE SCALE GENOMIC DNA]</scope>
    <source>
        <strain evidence="1 2">HG15A2</strain>
    </source>
</reference>
<keyword evidence="2" id="KW-1185">Reference proteome</keyword>
<dbReference type="Proteomes" id="UP000319852">
    <property type="component" value="Chromosome"/>
</dbReference>
<gene>
    <name evidence="1" type="ORF">HG15A2_03500</name>
</gene>
<dbReference type="InterPro" id="IPR013424">
    <property type="entry name" value="Ice-binding_C"/>
</dbReference>
<evidence type="ECO:0000313" key="2">
    <source>
        <dbReference type="Proteomes" id="UP000319852"/>
    </source>
</evidence>
<dbReference type="AlphaFoldDB" id="A0A517MQC9"/>
<protein>
    <submittedName>
        <fullName evidence="1">Uncharacterized protein</fullName>
    </submittedName>
</protein>
<dbReference type="OrthoDB" id="275588at2"/>
<name>A0A517MQC9_9BACT</name>
<dbReference type="EMBL" id="CP036263">
    <property type="protein sequence ID" value="QDS97090.1"/>
    <property type="molecule type" value="Genomic_DNA"/>
</dbReference>
<dbReference type="KEGG" id="amob:HG15A2_03500"/>
<organism evidence="1 2">
    <name type="scientific">Adhaeretor mobilis</name>
    <dbReference type="NCBI Taxonomy" id="1930276"/>
    <lineage>
        <taxon>Bacteria</taxon>
        <taxon>Pseudomonadati</taxon>
        <taxon>Planctomycetota</taxon>
        <taxon>Planctomycetia</taxon>
        <taxon>Pirellulales</taxon>
        <taxon>Lacipirellulaceae</taxon>
        <taxon>Adhaeretor</taxon>
    </lineage>
</organism>
<evidence type="ECO:0000313" key="1">
    <source>
        <dbReference type="EMBL" id="QDS97090.1"/>
    </source>
</evidence>
<dbReference type="RefSeq" id="WP_145057199.1">
    <property type="nucleotide sequence ID" value="NZ_CP036263.1"/>
</dbReference>
<sequence>MPTISSVHLKFPLLLLLTLALLGGFSAGQRAYGHGAGGDIALFSTNGQVDIGFAILDDDDEDQLVFDPHENVFSLVLLPQNPNPVVPWQFGSSEPGFDANEETLPPEADIAYNLLELQYWDGQSSEVLFTSATGINSGVAPTGKSDAEGGFHSHPLFGVADPNGTAAEGVYVGKLTVSVEGLTDSAPYYMVSLVTDAVTGLGTVAEQEAAAEEIGEMAKLYSEDPLNNPAPTYGGSDFTFFANAISQVRAEAVPEPSSLALAGILHVGTGSVRRRRS</sequence>
<proteinExistence type="predicted"/>
<dbReference type="NCBIfam" id="TIGR02595">
    <property type="entry name" value="PEP_CTERM"/>
    <property type="match status" value="1"/>
</dbReference>